<dbReference type="GO" id="GO:0005886">
    <property type="term" value="C:plasma membrane"/>
    <property type="evidence" value="ECO:0007669"/>
    <property type="project" value="UniProtKB-SubCell"/>
</dbReference>
<feature type="region of interest" description="Disordered" evidence="11">
    <location>
        <begin position="228"/>
        <end position="251"/>
    </location>
</feature>
<evidence type="ECO:0000256" key="7">
    <source>
        <dbReference type="ARBA" id="ARBA00022692"/>
    </source>
</evidence>
<comment type="similarity">
    <text evidence="2">Belongs to the GSP N family.</text>
</comment>
<reference evidence="12 13" key="1">
    <citation type="submission" date="2018-12" db="EMBL/GenBank/DDBJ databases">
        <authorList>
            <consortium name="Pathogen Informatics"/>
        </authorList>
    </citation>
    <scope>NUCLEOTIDE SEQUENCE [LARGE SCALE GENOMIC DNA]</scope>
    <source>
        <strain evidence="12 13">NCTC13098</strain>
    </source>
</reference>
<evidence type="ECO:0000256" key="8">
    <source>
        <dbReference type="ARBA" id="ARBA00022927"/>
    </source>
</evidence>
<gene>
    <name evidence="12" type="primary">outN</name>
    <name evidence="12" type="ORF">NCTC13098_06123</name>
</gene>
<evidence type="ECO:0000256" key="6">
    <source>
        <dbReference type="ARBA" id="ARBA00022519"/>
    </source>
</evidence>
<evidence type="ECO:0000256" key="2">
    <source>
        <dbReference type="ARBA" id="ARBA00007208"/>
    </source>
</evidence>
<dbReference type="Proteomes" id="UP000274346">
    <property type="component" value="Chromosome"/>
</dbReference>
<sequence length="251" mass="26285">MRSKSAVGLLLGAWLLWMLLTAPARLLTAALPAGIGVGELAGTVWQGEARDIVWRGAGLAHLRWRLAFSGALPGWHISFSDPSGLRGQVWLQGLSVLTLRDGRLIVPAGVAGRGLAQAGSVDAEGLITLEIAEARFSPAGCRQISEGRARWQDATLSSPAGSLTLGSVSGKFSCTPAGALALNISQDSHQLSLSGQGTLAPDGGYAFRGTLQSRQSTPTLLAALIAQSGRQDEHGRTPWQLQGKWSPPEKP</sequence>
<evidence type="ECO:0000256" key="4">
    <source>
        <dbReference type="ARBA" id="ARBA00022448"/>
    </source>
</evidence>
<evidence type="ECO:0000256" key="1">
    <source>
        <dbReference type="ARBA" id="ARBA00004533"/>
    </source>
</evidence>
<keyword evidence="9" id="KW-0472">Membrane</keyword>
<evidence type="ECO:0000256" key="5">
    <source>
        <dbReference type="ARBA" id="ARBA00022475"/>
    </source>
</evidence>
<proteinExistence type="inferred from homology"/>
<evidence type="ECO:0000313" key="12">
    <source>
        <dbReference type="EMBL" id="VDR29704.1"/>
    </source>
</evidence>
<accession>A0A3P8J634</accession>
<dbReference type="KEGG" id="rtg:NCTC13098_06123"/>
<organism evidence="12 13">
    <name type="scientific">Raoultella terrigena</name>
    <name type="common">Klebsiella terrigena</name>
    <dbReference type="NCBI Taxonomy" id="577"/>
    <lineage>
        <taxon>Bacteria</taxon>
        <taxon>Pseudomonadati</taxon>
        <taxon>Pseudomonadota</taxon>
        <taxon>Gammaproteobacteria</taxon>
        <taxon>Enterobacterales</taxon>
        <taxon>Enterobacteriaceae</taxon>
        <taxon>Klebsiella/Raoultella group</taxon>
        <taxon>Raoultella</taxon>
    </lineage>
</organism>
<dbReference type="InterPro" id="IPR022792">
    <property type="entry name" value="T2SS_protein-GspN"/>
</dbReference>
<name>A0A3P8J634_RAOTE</name>
<dbReference type="GO" id="GO:0015627">
    <property type="term" value="C:type II protein secretion system complex"/>
    <property type="evidence" value="ECO:0007669"/>
    <property type="project" value="InterPro"/>
</dbReference>
<dbReference type="Pfam" id="PF01203">
    <property type="entry name" value="T2SSN"/>
    <property type="match status" value="1"/>
</dbReference>
<keyword evidence="5" id="KW-1003">Cell membrane</keyword>
<keyword evidence="7" id="KW-0812">Transmembrane</keyword>
<keyword evidence="8" id="KW-0653">Protein transport</keyword>
<evidence type="ECO:0000256" key="9">
    <source>
        <dbReference type="ARBA" id="ARBA00023136"/>
    </source>
</evidence>
<keyword evidence="6" id="KW-0997">Cell inner membrane</keyword>
<dbReference type="AlphaFoldDB" id="A0A3P8J634"/>
<keyword evidence="4" id="KW-0813">Transport</keyword>
<evidence type="ECO:0000313" key="13">
    <source>
        <dbReference type="Proteomes" id="UP000274346"/>
    </source>
</evidence>
<protein>
    <recommendedName>
        <fullName evidence="3">Type II secretion system protein N</fullName>
    </recommendedName>
    <alternativeName>
        <fullName evidence="10">General secretion pathway protein N</fullName>
    </alternativeName>
</protein>
<dbReference type="EMBL" id="LR131271">
    <property type="protein sequence ID" value="VDR29704.1"/>
    <property type="molecule type" value="Genomic_DNA"/>
</dbReference>
<evidence type="ECO:0000256" key="11">
    <source>
        <dbReference type="SAM" id="MobiDB-lite"/>
    </source>
</evidence>
<dbReference type="GO" id="GO:0015628">
    <property type="term" value="P:protein secretion by the type II secretion system"/>
    <property type="evidence" value="ECO:0007669"/>
    <property type="project" value="InterPro"/>
</dbReference>
<evidence type="ECO:0000256" key="10">
    <source>
        <dbReference type="ARBA" id="ARBA00030772"/>
    </source>
</evidence>
<comment type="subcellular location">
    <subcellularLocation>
        <location evidence="1">Cell inner membrane</location>
    </subcellularLocation>
</comment>
<evidence type="ECO:0000256" key="3">
    <source>
        <dbReference type="ARBA" id="ARBA00021563"/>
    </source>
</evidence>